<evidence type="ECO:0000313" key="2">
    <source>
        <dbReference type="Proteomes" id="UP001159363"/>
    </source>
</evidence>
<accession>A0ABQ9ILS1</accession>
<comment type="caution">
    <text evidence="1">The sequence shown here is derived from an EMBL/GenBank/DDBJ whole genome shotgun (WGS) entry which is preliminary data.</text>
</comment>
<dbReference type="EMBL" id="JARBHB010000001">
    <property type="protein sequence ID" value="KAJ8897643.1"/>
    <property type="molecule type" value="Genomic_DNA"/>
</dbReference>
<organism evidence="1 2">
    <name type="scientific">Dryococelus australis</name>
    <dbReference type="NCBI Taxonomy" id="614101"/>
    <lineage>
        <taxon>Eukaryota</taxon>
        <taxon>Metazoa</taxon>
        <taxon>Ecdysozoa</taxon>
        <taxon>Arthropoda</taxon>
        <taxon>Hexapoda</taxon>
        <taxon>Insecta</taxon>
        <taxon>Pterygota</taxon>
        <taxon>Neoptera</taxon>
        <taxon>Polyneoptera</taxon>
        <taxon>Phasmatodea</taxon>
        <taxon>Verophasmatodea</taxon>
        <taxon>Anareolatae</taxon>
        <taxon>Phasmatidae</taxon>
        <taxon>Eurycanthinae</taxon>
        <taxon>Dryococelus</taxon>
    </lineage>
</organism>
<proteinExistence type="predicted"/>
<gene>
    <name evidence="1" type="ORF">PR048_002992</name>
</gene>
<reference evidence="1 2" key="1">
    <citation type="submission" date="2023-02" db="EMBL/GenBank/DDBJ databases">
        <title>LHISI_Scaffold_Assembly.</title>
        <authorList>
            <person name="Stuart O.P."/>
            <person name="Cleave R."/>
            <person name="Magrath M.J.L."/>
            <person name="Mikheyev A.S."/>
        </authorList>
    </citation>
    <scope>NUCLEOTIDE SEQUENCE [LARGE SCALE GENOMIC DNA]</scope>
    <source>
        <strain evidence="1">Daus_M_001</strain>
        <tissue evidence="1">Leg muscle</tissue>
    </source>
</reference>
<protein>
    <submittedName>
        <fullName evidence="1">Uncharacterized protein</fullName>
    </submittedName>
</protein>
<dbReference type="Proteomes" id="UP001159363">
    <property type="component" value="Chromosome 1"/>
</dbReference>
<keyword evidence="2" id="KW-1185">Reference proteome</keyword>
<evidence type="ECO:0000313" key="1">
    <source>
        <dbReference type="EMBL" id="KAJ8897643.1"/>
    </source>
</evidence>
<sequence>MHPGVDQLPTSCRRNIRRITKQDIVPRKQNCTVNCTAAICCKLSTQGAWRVEKAKARARKQQTFNGSRCRTCEKFRRANQKEPLIPHEVPRLPYLKVGADILEEAGNAFLVLIEYYSQWLHVRP</sequence>
<name>A0ABQ9ILS1_9NEOP</name>